<dbReference type="InterPro" id="IPR011641">
    <property type="entry name" value="Tyr-kin_ephrin_A/B_rcpt-like"/>
</dbReference>
<dbReference type="InterPro" id="IPR006212">
    <property type="entry name" value="Furin_repeat"/>
</dbReference>
<dbReference type="GO" id="GO:0007165">
    <property type="term" value="P:signal transduction"/>
    <property type="evidence" value="ECO:0007669"/>
    <property type="project" value="TreeGrafter"/>
</dbReference>
<dbReference type="EMBL" id="LWCA01001211">
    <property type="protein sequence ID" value="OAF65628.1"/>
    <property type="molecule type" value="Genomic_DNA"/>
</dbReference>
<keyword evidence="1" id="KW-0677">Repeat</keyword>
<proteinExistence type="predicted"/>
<dbReference type="InterPro" id="IPR000742">
    <property type="entry name" value="EGF"/>
</dbReference>
<dbReference type="SUPFAM" id="SSF57184">
    <property type="entry name" value="Growth factor receptor domain"/>
    <property type="match status" value="10"/>
</dbReference>
<dbReference type="SMART" id="SM00261">
    <property type="entry name" value="FU"/>
    <property type="match status" value="5"/>
</dbReference>
<gene>
    <name evidence="3" type="ORF">A3Q56_06657</name>
</gene>
<sequence>MRRNFLTCPLSSTVYAVNNVGVADWVEPTVTDPTAIITSNYLKESNLSPGVYSIIYVATDANGNISYCMFYLYVIPLGFTCSQPKFMDEDSHGTNTCTSLNSPFSECTPKCFNGGIFLEPHPNIYTCGPSGTYDYKMNKKTLIYPKCYIPPPTSIEMKIRIRYDGIDSCNQANQNNAIKNHFCNKFNKLNKDWGTSFNEKSGFCPNEDCCTSDRFILTTMCYTNENLNDLDLQYDNILLMRRRRSTIEDSLLVLITLLDLQELMYSANTAQDIETILYNFLRDENAADMTDMLPNASPQSLVFNPLPICEPGQIIINYVCVDCPIGTYFSDGDCYKCQIGAYQQNVKSIDCTSCVSDKTTLFEGSSDVTDCIDKCIVGMYNSYSTVSGVLTPECTPCPIGQYQNIIGQLSCIACTPDKTTTSVGSNSINLCIYICESGSQPNLDQTSCDLCPIGSYRTQGIQINCESCDENWTTANVGATSVIECNIKVCAIGYYLDIIQDQCYPCPRGTYQDIVGQFSCISCTFDKTTINTASTHVDQCLPFCEPGKFQEIGNSICFPCLQGTYKNNDIPNNQCVSCIAPLFTLNDGAISITQCNVLKCPAGTQGDSIENKCVSCEIGFFKDNDDVNNNCLPCSIGFVTPQIESTNSDDCNVAICDVGKQNIAGSCESCPIGFYRNEIMKADPNKLCDQCPDTFTTLNENSISLSDCSVRQCSEGQKESLGECVSCPIGTYKDNNNVGADCISCPTSLTTLNTGSTKDTDCNLKICDPGYQDKNGLCSACSMGFYKDNSEVNNYCLSCPMFHTTKSIASISLDDCSVHICPIGFELIVYECSACKIGFYKSVTGNDELCKPCGANTSTKYIGSISITECNILLCDPGTEEVDGVCVDCKLGTYKDNNFAFATCQNCPEYYTTLLSGSTDSDMCILHICLEGYEEINERCEPCNIGYYKNNREPNILCTACTSPRTTRGVGSTSEFECSLIACQEGYHEVAGQCIPCIIGYYKSNSLANQYCLKCVPNYTTITEGSTSELQCSEHYCEKGYEEDINLNCIPCKVGYYKDNNLPTKKCLICQINLTTISLGSTSKNSCSIVVCPLGEESINNVCYPCQKGFYKSNSDVYVRCTPCDYPYTTLTLGSISVLKCDLLMCRIGYENINNQCEPCKIGFYKNNDDPLNKCDKCDNTYTTYSVGSTSVLKCNLRLCGLGKEEFDGFCRECEVGSFNDKNDVSSKCIKCPPNYITLTKGSIMVEMCDIFVCDIGYEPDETSTTCIPCKFGFYKDKYLPDYKCVPCNIALTTEFMASTSINDCNISKCKIGYELINNICNECKKGFYKDNDDTFGKCLKCQDEFTTESTGSDNILDCNLHICINGYESISGVCTLCSIGYYKDNEDPLKFCVKCLNSYTTAGEGSISSNQCNLKQCKEGFEEFGGMCVPCKVGYYKNNNIPLNYCIACPPTFTTIGQGSTLEIDCSIQKCGFGFESFLNTCTPCPMNKFKDNDYSDIMCTDCPETFITGVLGAKSKFECNIQICPAGQESINNICTFCKIGFYKDTELPHHKCLPCPPTFTTLNVGSILEEDCNIQQCNLGMESVLNSCLPCEIGTYKDTINVGENCKNCPDTFTTSITGSKSLNDCNIQICPFGYESINNICKICNVGHYKDNNLPHHTCLPCPTSYTTVSFGSNSIDDCNVLQCGIGMENIIGKCMPCQLGTFKDNDIIDEACKDCPATFTTDTIGAESIHDCYIQICPPGQESINNLCRVCQMGYYKDNNIANHICLPCPNTFTTDNFGSTSVDDCNIQQCGLGMESIFDRCLPCPIGKYKDNDIIGEVCQNCPETFITGTIGSKSAHECYIQICPVGQESISNVCKLCKIGYYKDNDLPNHNCLPCPFSFTTFGVGSTTIDDCSLQKCGLGMESVFNKCTPCPIGTYKNNDIIGEGCQDCPTTFITEIIGAKSVS</sequence>
<dbReference type="Pfam" id="PF07699">
    <property type="entry name" value="Ephrin_rec_like"/>
    <property type="match status" value="27"/>
</dbReference>
<name>A0A177AUE5_9BILA</name>
<dbReference type="InterPro" id="IPR052071">
    <property type="entry name" value="SCUB_EGF-like_domain"/>
</dbReference>
<reference evidence="3 4" key="1">
    <citation type="submission" date="2016-04" db="EMBL/GenBank/DDBJ databases">
        <title>The genome of Intoshia linei affirms orthonectids as highly simplified spiralians.</title>
        <authorList>
            <person name="Mikhailov K.V."/>
            <person name="Slusarev G.S."/>
            <person name="Nikitin M.A."/>
            <person name="Logacheva M.D."/>
            <person name="Penin A."/>
            <person name="Aleoshin V."/>
            <person name="Panchin Y.V."/>
        </authorList>
    </citation>
    <scope>NUCLEOTIDE SEQUENCE [LARGE SCALE GENOMIC DNA]</scope>
    <source>
        <strain evidence="3">Intl2013</strain>
        <tissue evidence="3">Whole animal</tissue>
    </source>
</reference>
<keyword evidence="4" id="KW-1185">Reference proteome</keyword>
<organism evidence="3 4">
    <name type="scientific">Intoshia linei</name>
    <dbReference type="NCBI Taxonomy" id="1819745"/>
    <lineage>
        <taxon>Eukaryota</taxon>
        <taxon>Metazoa</taxon>
        <taxon>Spiralia</taxon>
        <taxon>Lophotrochozoa</taxon>
        <taxon>Mesozoa</taxon>
        <taxon>Orthonectida</taxon>
        <taxon>Rhopaluridae</taxon>
        <taxon>Intoshia</taxon>
    </lineage>
</organism>
<evidence type="ECO:0000256" key="1">
    <source>
        <dbReference type="ARBA" id="ARBA00022737"/>
    </source>
</evidence>
<dbReference type="InterPro" id="IPR009030">
    <property type="entry name" value="Growth_fac_rcpt_cys_sf"/>
</dbReference>
<feature type="non-terminal residue" evidence="3">
    <location>
        <position position="1951"/>
    </location>
</feature>
<dbReference type="Gene3D" id="2.10.50.10">
    <property type="entry name" value="Tumor Necrosis Factor Receptor, subunit A, domain 2"/>
    <property type="match status" value="29"/>
</dbReference>
<dbReference type="SMART" id="SM00181">
    <property type="entry name" value="EGF"/>
    <property type="match status" value="7"/>
</dbReference>
<dbReference type="PANTHER" id="PTHR24046:SF5">
    <property type="entry name" value="EGF-LIKE DOMAIN-CONTAINING PROTEIN"/>
    <property type="match status" value="1"/>
</dbReference>
<comment type="caution">
    <text evidence="3">The sequence shown here is derived from an EMBL/GenBank/DDBJ whole genome shotgun (WGS) entry which is preliminary data.</text>
</comment>
<dbReference type="GO" id="GO:0009986">
    <property type="term" value="C:cell surface"/>
    <property type="evidence" value="ECO:0007669"/>
    <property type="project" value="TreeGrafter"/>
</dbReference>
<evidence type="ECO:0000313" key="4">
    <source>
        <dbReference type="Proteomes" id="UP000078046"/>
    </source>
</evidence>
<feature type="domain" description="HYR" evidence="2">
    <location>
        <begin position="1"/>
        <end position="76"/>
    </location>
</feature>
<dbReference type="OrthoDB" id="6162209at2759"/>
<evidence type="ECO:0000259" key="2">
    <source>
        <dbReference type="PROSITE" id="PS50825"/>
    </source>
</evidence>
<dbReference type="Proteomes" id="UP000078046">
    <property type="component" value="Unassembled WGS sequence"/>
</dbReference>
<dbReference type="PANTHER" id="PTHR24046">
    <property type="entry name" value="SIGNAL PEPTIDE, CUB AND EGF-LIKE DOMAIN-CONTAINING"/>
    <property type="match status" value="1"/>
</dbReference>
<dbReference type="InterPro" id="IPR003410">
    <property type="entry name" value="HYR_dom"/>
</dbReference>
<evidence type="ECO:0000313" key="3">
    <source>
        <dbReference type="EMBL" id="OAF65628.1"/>
    </source>
</evidence>
<dbReference type="SMART" id="SM01411">
    <property type="entry name" value="Ephrin_rec_like"/>
    <property type="match status" value="30"/>
</dbReference>
<dbReference type="PROSITE" id="PS50825">
    <property type="entry name" value="HYR"/>
    <property type="match status" value="1"/>
</dbReference>
<protein>
    <recommendedName>
        <fullName evidence="2">HYR domain-containing protein</fullName>
    </recommendedName>
</protein>
<accession>A0A177AUE5</accession>
<dbReference type="GO" id="GO:0005615">
    <property type="term" value="C:extracellular space"/>
    <property type="evidence" value="ECO:0007669"/>
    <property type="project" value="TreeGrafter"/>
</dbReference>